<evidence type="ECO:0000313" key="2">
    <source>
        <dbReference type="EMBL" id="KPN84176.1"/>
    </source>
</evidence>
<dbReference type="PATRIC" id="fig|148814.13.peg.122"/>
<dbReference type="Gene3D" id="2.40.100.20">
    <property type="match status" value="1"/>
</dbReference>
<dbReference type="RefSeq" id="WP_054607772.1">
    <property type="nucleotide sequence ID" value="NZ_JXDF01000003.1"/>
</dbReference>
<accession>A0A0P7J7Y6</accession>
<sequence length="141" mass="15609">MIKNQHISETDNRVTTVKKQTKINLVINGQTFPAVLNDSQTAQALIDKLPYTITASQGAHDYCGVMDHLPYDKNDVQAGWFDGDLSFDIGGDWFALFLRGANNDARYQEVNLGQLVNKEDVAKIAQLPTTVDITIVLVKEG</sequence>
<dbReference type="EMBL" id="JXDF01000003">
    <property type="protein sequence ID" value="KPN84176.1"/>
    <property type="molecule type" value="Genomic_DNA"/>
</dbReference>
<proteinExistence type="predicted"/>
<dbReference type="SUPFAM" id="SSF50891">
    <property type="entry name" value="Cyclophilin-like"/>
    <property type="match status" value="1"/>
</dbReference>
<dbReference type="InterPro" id="IPR041183">
    <property type="entry name" value="Cyclophilin-like"/>
</dbReference>
<dbReference type="Proteomes" id="UP000050269">
    <property type="component" value="Unassembled WGS sequence"/>
</dbReference>
<feature type="domain" description="Cyclophilin-like" evidence="1">
    <location>
        <begin position="26"/>
        <end position="135"/>
    </location>
</feature>
<evidence type="ECO:0000313" key="3">
    <source>
        <dbReference type="Proteomes" id="UP000050269"/>
    </source>
</evidence>
<protein>
    <recommendedName>
        <fullName evidence="1">Cyclophilin-like domain-containing protein</fullName>
    </recommendedName>
</protein>
<name>A0A0P7J7Y6_9LACO</name>
<organism evidence="2 3">
    <name type="scientific">Apilactobacillus kunkeei</name>
    <dbReference type="NCBI Taxonomy" id="148814"/>
    <lineage>
        <taxon>Bacteria</taxon>
        <taxon>Bacillati</taxon>
        <taxon>Bacillota</taxon>
        <taxon>Bacilli</taxon>
        <taxon>Lactobacillales</taxon>
        <taxon>Lactobacillaceae</taxon>
        <taxon>Apilactobacillus</taxon>
    </lineage>
</organism>
<dbReference type="InterPro" id="IPR029000">
    <property type="entry name" value="Cyclophilin-like_dom_sf"/>
</dbReference>
<comment type="caution">
    <text evidence="2">The sequence shown here is derived from an EMBL/GenBank/DDBJ whole genome shotgun (WGS) entry which is preliminary data.</text>
</comment>
<evidence type="ECO:0000259" key="1">
    <source>
        <dbReference type="Pfam" id="PF18050"/>
    </source>
</evidence>
<dbReference type="Pfam" id="PF18050">
    <property type="entry name" value="Cyclophil_like2"/>
    <property type="match status" value="1"/>
</dbReference>
<gene>
    <name evidence="2" type="ORF">RZ78_03840</name>
</gene>
<dbReference type="AlphaFoldDB" id="A0A0P7J7Y6"/>
<reference evidence="2 3" key="1">
    <citation type="journal article" date="2015" name="Genome Biol. Evol.">
        <title>Functionally Structured Genomes in Lactobacillus kunkeei Colonizing the Honey Crop and Food Products of Honeybees and Stingless Bees.</title>
        <authorList>
            <person name="Tamarit D."/>
            <person name="Ellegaard K.M."/>
            <person name="Wikander J."/>
            <person name="Olofsson T."/>
            <person name="Vasquez A."/>
            <person name="Andersson S.G."/>
        </authorList>
    </citation>
    <scope>NUCLEOTIDE SEQUENCE [LARGE SCALE GENOMIC DNA]</scope>
    <source>
        <strain evidence="2 3">LMbo</strain>
    </source>
</reference>